<dbReference type="AlphaFoldDB" id="A0A6C0B3P8"/>
<protein>
    <submittedName>
        <fullName evidence="2">Uncharacterized protein</fullName>
    </submittedName>
</protein>
<evidence type="ECO:0000256" key="1">
    <source>
        <dbReference type="SAM" id="MobiDB-lite"/>
    </source>
</evidence>
<dbReference type="EMBL" id="MN739051">
    <property type="protein sequence ID" value="QHS86149.1"/>
    <property type="molecule type" value="Genomic_DNA"/>
</dbReference>
<feature type="compositionally biased region" description="Basic and acidic residues" evidence="1">
    <location>
        <begin position="46"/>
        <end position="63"/>
    </location>
</feature>
<sequence>MANSNDLRGKTYLELLAENDAEARKDFEPNAKDLLTANFVEYDDHVGGHDAHPDELEDQHEFQKPQGSHQAASLMPEAPKSTHTSTTAVQYDKHVQIHVMSIDSRFRTDQGDNPSNFLFKLLTPIKNVISIRLSSLEIPNTWYTFSKIRGNISMVVTIYPGVGTGIATSTITNRVLITEGNYAVNNYLPNDILIELYKQLNSSFPGVSFSVLFSAITGKITISCFTNTSPPSGGYTYLNQASAPTESPINFSINFADGIFSTRDNNWGLGFNLGFRSQQVGYITDGDLVSSITGDAVVDVIDANYVFLSLNPDWKVVEHNQPDRAQTAAFAKIIVDVPKNDIVYDTGSNTVTKQYFMRQPTNITAFNISIVDEYEQYVQLQGGNVSMSLEVTEVLHSSLYESMRT</sequence>
<name>A0A6C0B3P8_9ZZZZ</name>
<organism evidence="2">
    <name type="scientific">viral metagenome</name>
    <dbReference type="NCBI Taxonomy" id="1070528"/>
    <lineage>
        <taxon>unclassified sequences</taxon>
        <taxon>metagenomes</taxon>
        <taxon>organismal metagenomes</taxon>
    </lineage>
</organism>
<proteinExistence type="predicted"/>
<feature type="region of interest" description="Disordered" evidence="1">
    <location>
        <begin position="46"/>
        <end position="87"/>
    </location>
</feature>
<evidence type="ECO:0000313" key="2">
    <source>
        <dbReference type="EMBL" id="QHS86149.1"/>
    </source>
</evidence>
<reference evidence="2" key="1">
    <citation type="journal article" date="2020" name="Nature">
        <title>Giant virus diversity and host interactions through global metagenomics.</title>
        <authorList>
            <person name="Schulz F."/>
            <person name="Roux S."/>
            <person name="Paez-Espino D."/>
            <person name="Jungbluth S."/>
            <person name="Walsh D.A."/>
            <person name="Denef V.J."/>
            <person name="McMahon K.D."/>
            <person name="Konstantinidis K.T."/>
            <person name="Eloe-Fadrosh E.A."/>
            <person name="Kyrpides N.C."/>
            <person name="Woyke T."/>
        </authorList>
    </citation>
    <scope>NUCLEOTIDE SEQUENCE</scope>
    <source>
        <strain evidence="2">GVMAG-M-3300009185-7</strain>
    </source>
</reference>
<accession>A0A6C0B3P8</accession>